<protein>
    <recommendedName>
        <fullName evidence="4">TadE-like protein</fullName>
    </recommendedName>
</protein>
<organism evidence="2 3">
    <name type="scientific">Atopobium minutum</name>
    <dbReference type="NCBI Taxonomy" id="1381"/>
    <lineage>
        <taxon>Bacteria</taxon>
        <taxon>Bacillati</taxon>
        <taxon>Actinomycetota</taxon>
        <taxon>Coriobacteriia</taxon>
        <taxon>Coriobacteriales</taxon>
        <taxon>Atopobiaceae</taxon>
        <taxon>Atopobium</taxon>
    </lineage>
</organism>
<name>A0AB38A7K8_9ACTN</name>
<proteinExistence type="predicted"/>
<evidence type="ECO:0000313" key="3">
    <source>
        <dbReference type="Proteomes" id="UP000183687"/>
    </source>
</evidence>
<reference evidence="2 3" key="1">
    <citation type="submission" date="2016-10" db="EMBL/GenBank/DDBJ databases">
        <authorList>
            <person name="Varghese N."/>
            <person name="Submissions S."/>
        </authorList>
    </citation>
    <scope>NUCLEOTIDE SEQUENCE [LARGE SCALE GENOMIC DNA]</scope>
    <source>
        <strain evidence="2 3">DSM 20586</strain>
    </source>
</reference>
<keyword evidence="1" id="KW-0472">Membrane</keyword>
<evidence type="ECO:0008006" key="4">
    <source>
        <dbReference type="Google" id="ProtNLM"/>
    </source>
</evidence>
<comment type="caution">
    <text evidence="2">The sequence shown here is derived from an EMBL/GenBank/DDBJ whole genome shotgun (WGS) entry which is preliminary data.</text>
</comment>
<keyword evidence="1" id="KW-0812">Transmembrane</keyword>
<keyword evidence="1" id="KW-1133">Transmembrane helix</keyword>
<feature type="transmembrane region" description="Helical" evidence="1">
    <location>
        <begin position="15"/>
        <end position="37"/>
    </location>
</feature>
<sequence>MSFCSETHAQSSVEAAFVVPICMMLLLCLLQPLCLMYTQATMWSAANQALRCMETTQDESAVVSYIQRRLSAIPEVSLFHAGGAQDWDISCSGFGEKSGEVSISGHVKPLPLFYAASRLFAQTDDKGIIVTITAHSLLRPDWLGGDYESWISLWDS</sequence>
<evidence type="ECO:0000256" key="1">
    <source>
        <dbReference type="SAM" id="Phobius"/>
    </source>
</evidence>
<dbReference type="Proteomes" id="UP000183687">
    <property type="component" value="Unassembled WGS sequence"/>
</dbReference>
<gene>
    <name evidence="2" type="ORF">SAMN04489746_1272</name>
</gene>
<dbReference type="EMBL" id="FNSH01000001">
    <property type="protein sequence ID" value="SEB91444.1"/>
    <property type="molecule type" value="Genomic_DNA"/>
</dbReference>
<evidence type="ECO:0000313" key="2">
    <source>
        <dbReference type="EMBL" id="SEB91444.1"/>
    </source>
</evidence>
<dbReference type="AlphaFoldDB" id="A0AB38A7K8"/>
<accession>A0AB38A7K8</accession>